<name>A0A0A9GD25_ARUDO</name>
<organism evidence="2">
    <name type="scientific">Arundo donax</name>
    <name type="common">Giant reed</name>
    <name type="synonym">Donax arundinaceus</name>
    <dbReference type="NCBI Taxonomy" id="35708"/>
    <lineage>
        <taxon>Eukaryota</taxon>
        <taxon>Viridiplantae</taxon>
        <taxon>Streptophyta</taxon>
        <taxon>Embryophyta</taxon>
        <taxon>Tracheophyta</taxon>
        <taxon>Spermatophyta</taxon>
        <taxon>Magnoliopsida</taxon>
        <taxon>Liliopsida</taxon>
        <taxon>Poales</taxon>
        <taxon>Poaceae</taxon>
        <taxon>PACMAD clade</taxon>
        <taxon>Arundinoideae</taxon>
        <taxon>Arundineae</taxon>
        <taxon>Arundo</taxon>
    </lineage>
</organism>
<sequence>MLDCSLRITSLCPLTRAVAIRQLLYSQSTRYQPQSCSRHPLTRSGSSSSAIHLCTSSRPYSSSL</sequence>
<dbReference type="AlphaFoldDB" id="A0A0A9GD25"/>
<reference evidence="2" key="1">
    <citation type="submission" date="2014-09" db="EMBL/GenBank/DDBJ databases">
        <authorList>
            <person name="Magalhaes I.L.F."/>
            <person name="Oliveira U."/>
            <person name="Santos F.R."/>
            <person name="Vidigal T.H.D.A."/>
            <person name="Brescovit A.D."/>
            <person name="Santos A.J."/>
        </authorList>
    </citation>
    <scope>NUCLEOTIDE SEQUENCE</scope>
    <source>
        <tissue evidence="2">Shoot tissue taken approximately 20 cm above the soil surface</tissue>
    </source>
</reference>
<dbReference type="EMBL" id="GBRH01175489">
    <property type="protein sequence ID" value="JAE22407.1"/>
    <property type="molecule type" value="Transcribed_RNA"/>
</dbReference>
<protein>
    <submittedName>
        <fullName evidence="2">Similar to PDR8/PEN3 (PLEIOTROPIC DRUG RESISTANCE8)</fullName>
    </submittedName>
</protein>
<evidence type="ECO:0000313" key="2">
    <source>
        <dbReference type="EMBL" id="JAE22407.1"/>
    </source>
</evidence>
<evidence type="ECO:0000256" key="1">
    <source>
        <dbReference type="SAM" id="MobiDB-lite"/>
    </source>
</evidence>
<proteinExistence type="predicted"/>
<reference evidence="2" key="2">
    <citation type="journal article" date="2015" name="Data Brief">
        <title>Shoot transcriptome of the giant reed, Arundo donax.</title>
        <authorList>
            <person name="Barrero R.A."/>
            <person name="Guerrero F.D."/>
            <person name="Moolhuijzen P."/>
            <person name="Goolsby J.A."/>
            <person name="Tidwell J."/>
            <person name="Bellgard S.E."/>
            <person name="Bellgard M.I."/>
        </authorList>
    </citation>
    <scope>NUCLEOTIDE SEQUENCE</scope>
    <source>
        <tissue evidence="2">Shoot tissue taken approximately 20 cm above the soil surface</tissue>
    </source>
</reference>
<accession>A0A0A9GD25</accession>
<feature type="region of interest" description="Disordered" evidence="1">
    <location>
        <begin position="28"/>
        <end position="64"/>
    </location>
</feature>